<feature type="region of interest" description="Disordered" evidence="5">
    <location>
        <begin position="1"/>
        <end position="23"/>
    </location>
</feature>
<dbReference type="STRING" id="571915.CMUST_02445"/>
<dbReference type="SUPFAM" id="SSF49899">
    <property type="entry name" value="Concanavalin A-like lectins/glucanases"/>
    <property type="match status" value="1"/>
</dbReference>
<evidence type="ECO:0000259" key="6">
    <source>
        <dbReference type="Pfam" id="PF00251"/>
    </source>
</evidence>
<dbReference type="PANTHER" id="PTHR43101">
    <property type="entry name" value="BETA-FRUCTOSIDASE"/>
    <property type="match status" value="1"/>
</dbReference>
<dbReference type="InterPro" id="IPR013320">
    <property type="entry name" value="ConA-like_dom_sf"/>
</dbReference>
<dbReference type="EC" id="3.2.1.26" evidence="2"/>
<evidence type="ECO:0000256" key="5">
    <source>
        <dbReference type="SAM" id="MobiDB-lite"/>
    </source>
</evidence>
<protein>
    <recommendedName>
        <fullName evidence="2">beta-fructofuranosidase</fullName>
        <ecNumber evidence="2">3.2.1.26</ecNumber>
    </recommendedName>
</protein>
<dbReference type="KEGG" id="cmv:CMUST_02445"/>
<dbReference type="InterPro" id="IPR018053">
    <property type="entry name" value="Glyco_hydro_32_AS"/>
</dbReference>
<evidence type="ECO:0000256" key="4">
    <source>
        <dbReference type="ARBA" id="ARBA00023295"/>
    </source>
</evidence>
<evidence type="ECO:0000313" key="8">
    <source>
        <dbReference type="Proteomes" id="UP000035199"/>
    </source>
</evidence>
<dbReference type="GO" id="GO:0004564">
    <property type="term" value="F:beta-fructofuranosidase activity"/>
    <property type="evidence" value="ECO:0007669"/>
    <property type="project" value="UniProtKB-EC"/>
</dbReference>
<dbReference type="InterPro" id="IPR013148">
    <property type="entry name" value="Glyco_hydro_32_N"/>
</dbReference>
<dbReference type="Gene3D" id="2.115.10.20">
    <property type="entry name" value="Glycosyl hydrolase domain, family 43"/>
    <property type="match status" value="1"/>
</dbReference>
<gene>
    <name evidence="7" type="ORF">CMUST_02445</name>
</gene>
<feature type="domain" description="Glycosyl hydrolase family 32 N-terminal" evidence="6">
    <location>
        <begin position="15"/>
        <end position="369"/>
    </location>
</feature>
<sequence length="492" mass="53813">MAIMTLEHSSRPQFHVTPPQGRLNDPNGVFLDPQDRNIIHVFYQHDPGFPHAAKRTGWAHTTAALTGPDALRWRHYPNALYPDAEYDSHGCYSGGAVIDKAGNVKLFYTGNRKTIDPASGEESRHATQNIVHADAVSDDYMGGVYRKDAANPLIPAPHTGYTAHYRDPMITIDPETESGWRMVLGAQRADETGAVVLYRSVDLYQWEWGGELQFDTATATPGRAPDLVPGGYMWECPNLITMRDQVTGEVLDLLIVCPQGLAATTDSSGTTHYANSDQCGYLLGRVSGTAMKIHSGFSELDNGHHFYAPQIIGETFADDRHVVAETAILIGWLGLPGQDDMPSLDSEGWVHCLSTPRRLSIHDGKLRQQLILPTADNAVPVENQQNKNIPKVSAGNAWWARLYPNGQNVTWTLVDSNGGSGLEIRVESGESAAIAITGDAGLRRLAINVDELLVYIDGCVVEVEVNGGEACFSTVAFPPNGERWVTFHKECD</sequence>
<dbReference type="Proteomes" id="UP000035199">
    <property type="component" value="Chromosome"/>
</dbReference>
<reference evidence="7 8" key="1">
    <citation type="journal article" date="2015" name="Genome Announc.">
        <title>Complete Genome Sequence of the Type Strain Corynebacterium mustelae DSM 45274, Isolated from Various Tissues of a Male Ferret with Lethal Sepsis.</title>
        <authorList>
            <person name="Ruckert C."/>
            <person name="Eimer J."/>
            <person name="Winkler A."/>
            <person name="Tauch A."/>
        </authorList>
    </citation>
    <scope>NUCLEOTIDE SEQUENCE [LARGE SCALE GENOMIC DNA]</scope>
    <source>
        <strain evidence="7 8">DSM 45274</strain>
    </source>
</reference>
<accession>A0A0G3GZ56</accession>
<organism evidence="7 8">
    <name type="scientific">Corynebacterium mustelae</name>
    <dbReference type="NCBI Taxonomy" id="571915"/>
    <lineage>
        <taxon>Bacteria</taxon>
        <taxon>Bacillati</taxon>
        <taxon>Actinomycetota</taxon>
        <taxon>Actinomycetes</taxon>
        <taxon>Mycobacteriales</taxon>
        <taxon>Corynebacteriaceae</taxon>
        <taxon>Corynebacterium</taxon>
    </lineage>
</organism>
<keyword evidence="8" id="KW-1185">Reference proteome</keyword>
<dbReference type="GO" id="GO:0005975">
    <property type="term" value="P:carbohydrate metabolic process"/>
    <property type="evidence" value="ECO:0007669"/>
    <property type="project" value="InterPro"/>
</dbReference>
<dbReference type="InterPro" id="IPR001362">
    <property type="entry name" value="Glyco_hydro_32"/>
</dbReference>
<evidence type="ECO:0000256" key="2">
    <source>
        <dbReference type="ARBA" id="ARBA00012758"/>
    </source>
</evidence>
<keyword evidence="4 7" id="KW-0326">Glycosidase</keyword>
<reference evidence="8" key="2">
    <citation type="submission" date="2015-05" db="EMBL/GenBank/DDBJ databases">
        <title>Complete genome sequence of Corynebacterium mustelae DSM 45274, isolated from various tissues of a male ferret with lethal sepsis.</title>
        <authorList>
            <person name="Ruckert C."/>
            <person name="Albersmeier A."/>
            <person name="Winkler A."/>
            <person name="Tauch A."/>
        </authorList>
    </citation>
    <scope>NUCLEOTIDE SEQUENCE [LARGE SCALE GENOMIC DNA]</scope>
    <source>
        <strain evidence="8">DSM 45274</strain>
    </source>
</reference>
<comment type="similarity">
    <text evidence="1">Belongs to the glycosyl hydrolase 32 family.</text>
</comment>
<dbReference type="InterPro" id="IPR023296">
    <property type="entry name" value="Glyco_hydro_beta-prop_sf"/>
</dbReference>
<dbReference type="EMBL" id="CP011542">
    <property type="protein sequence ID" value="AKK04833.1"/>
    <property type="molecule type" value="Genomic_DNA"/>
</dbReference>
<dbReference type="SMART" id="SM00640">
    <property type="entry name" value="Glyco_32"/>
    <property type="match status" value="1"/>
</dbReference>
<dbReference type="SUPFAM" id="SSF75005">
    <property type="entry name" value="Arabinanase/levansucrase/invertase"/>
    <property type="match status" value="1"/>
</dbReference>
<evidence type="ECO:0000313" key="7">
    <source>
        <dbReference type="EMBL" id="AKK04833.1"/>
    </source>
</evidence>
<proteinExistence type="inferred from homology"/>
<dbReference type="Pfam" id="PF00251">
    <property type="entry name" value="Glyco_hydro_32N"/>
    <property type="match status" value="1"/>
</dbReference>
<dbReference type="CDD" id="cd18623">
    <property type="entry name" value="GH32_ScrB-like"/>
    <property type="match status" value="1"/>
</dbReference>
<evidence type="ECO:0000256" key="3">
    <source>
        <dbReference type="ARBA" id="ARBA00022801"/>
    </source>
</evidence>
<dbReference type="InterPro" id="IPR051214">
    <property type="entry name" value="GH32_Enzymes"/>
</dbReference>
<dbReference type="PROSITE" id="PS00609">
    <property type="entry name" value="GLYCOSYL_HYDROL_F32"/>
    <property type="match status" value="1"/>
</dbReference>
<dbReference type="PANTHER" id="PTHR43101:SF1">
    <property type="entry name" value="BETA-FRUCTOSIDASE"/>
    <property type="match status" value="1"/>
</dbReference>
<dbReference type="AlphaFoldDB" id="A0A0G3GZ56"/>
<evidence type="ECO:0000256" key="1">
    <source>
        <dbReference type="ARBA" id="ARBA00009902"/>
    </source>
</evidence>
<name>A0A0G3GZ56_9CORY</name>
<dbReference type="PATRIC" id="fig|571915.4.peg.519"/>
<keyword evidence="3 7" id="KW-0378">Hydrolase</keyword>